<dbReference type="PANTHER" id="PTHR36922">
    <property type="entry name" value="BLL2446 PROTEIN"/>
    <property type="match status" value="1"/>
</dbReference>
<name>A0A927C4W4_9GAMM</name>
<dbReference type="PANTHER" id="PTHR36922:SF1">
    <property type="entry name" value="DUF1993 DOMAIN-CONTAINING PROTEIN"/>
    <property type="match status" value="1"/>
</dbReference>
<dbReference type="InterPro" id="IPR034660">
    <property type="entry name" value="DinB/YfiT-like"/>
</dbReference>
<evidence type="ECO:0000313" key="2">
    <source>
        <dbReference type="Proteomes" id="UP000610558"/>
    </source>
</evidence>
<sequence>MAISLYDASVGTYLQLITSTLSVLDKARVFCEENGRSVESLLDDALCDDMFPLSFQLRSVVHHSLGCIKGLEKGLFTPPTPETLTFDELYQRIVDAKTTLEAVEPQSVNGLADNPMMFKMTGVELPFTAENFVMSFSLPNFYFHTSMVYALLRKAGVPIGKVDFLGPMKMG</sequence>
<evidence type="ECO:0000313" key="1">
    <source>
        <dbReference type="EMBL" id="MBD2859480.1"/>
    </source>
</evidence>
<dbReference type="Gene3D" id="1.20.120.450">
    <property type="entry name" value="dinb family like domain"/>
    <property type="match status" value="1"/>
</dbReference>
<dbReference type="Proteomes" id="UP000610558">
    <property type="component" value="Unassembled WGS sequence"/>
</dbReference>
<gene>
    <name evidence="1" type="ORF">IB286_10735</name>
</gene>
<comment type="caution">
    <text evidence="1">The sequence shown here is derived from an EMBL/GenBank/DDBJ whole genome shotgun (WGS) entry which is preliminary data.</text>
</comment>
<organism evidence="1 2">
    <name type="scientific">Spongiibacter pelagi</name>
    <dbReference type="NCBI Taxonomy" id="2760804"/>
    <lineage>
        <taxon>Bacteria</taxon>
        <taxon>Pseudomonadati</taxon>
        <taxon>Pseudomonadota</taxon>
        <taxon>Gammaproteobacteria</taxon>
        <taxon>Cellvibrionales</taxon>
        <taxon>Spongiibacteraceae</taxon>
        <taxon>Spongiibacter</taxon>
    </lineage>
</organism>
<dbReference type="EMBL" id="JACXLD010000005">
    <property type="protein sequence ID" value="MBD2859480.1"/>
    <property type="molecule type" value="Genomic_DNA"/>
</dbReference>
<reference evidence="1" key="1">
    <citation type="submission" date="2020-09" db="EMBL/GenBank/DDBJ databases">
        <authorList>
            <person name="Yoon J.-W."/>
        </authorList>
    </citation>
    <scope>NUCLEOTIDE SEQUENCE</scope>
    <source>
        <strain evidence="1">KMU-158</strain>
    </source>
</reference>
<dbReference type="AlphaFoldDB" id="A0A927C4W4"/>
<dbReference type="InterPro" id="IPR018531">
    <property type="entry name" value="DUF1993"/>
</dbReference>
<proteinExistence type="predicted"/>
<keyword evidence="2" id="KW-1185">Reference proteome</keyword>
<dbReference type="Pfam" id="PF09351">
    <property type="entry name" value="DUF1993"/>
    <property type="match status" value="1"/>
</dbReference>
<dbReference type="SUPFAM" id="SSF109854">
    <property type="entry name" value="DinB/YfiT-like putative metalloenzymes"/>
    <property type="match status" value="1"/>
</dbReference>
<dbReference type="RefSeq" id="WP_190765356.1">
    <property type="nucleotide sequence ID" value="NZ_JACXLD010000005.1"/>
</dbReference>
<accession>A0A927C4W4</accession>
<protein>
    <submittedName>
        <fullName evidence="1">DUF1993 domain-containing protein</fullName>
    </submittedName>
</protein>